<keyword evidence="1" id="KW-1133">Transmembrane helix</keyword>
<feature type="transmembrane region" description="Helical" evidence="1">
    <location>
        <begin position="79"/>
        <end position="96"/>
    </location>
</feature>
<feature type="domain" description="Phosphatidic acid phosphatase type 2/haloperoxidase" evidence="2">
    <location>
        <begin position="78"/>
        <end position="192"/>
    </location>
</feature>
<evidence type="ECO:0000259" key="2">
    <source>
        <dbReference type="SMART" id="SM00014"/>
    </source>
</evidence>
<dbReference type="SMART" id="SM00014">
    <property type="entry name" value="acidPPc"/>
    <property type="match status" value="1"/>
</dbReference>
<protein>
    <submittedName>
        <fullName evidence="3">Phosphatase PAP2 family protein</fullName>
    </submittedName>
</protein>
<comment type="caution">
    <text evidence="3">The sequence shown here is derived from an EMBL/GenBank/DDBJ whole genome shotgun (WGS) entry which is preliminary data.</text>
</comment>
<name>A0ABS7ULN3_9BACI</name>
<evidence type="ECO:0000313" key="3">
    <source>
        <dbReference type="EMBL" id="MBZ5749228.1"/>
    </source>
</evidence>
<feature type="transmembrane region" description="Helical" evidence="1">
    <location>
        <begin position="177"/>
        <end position="195"/>
    </location>
</feature>
<dbReference type="Proteomes" id="UP001165287">
    <property type="component" value="Unassembled WGS sequence"/>
</dbReference>
<dbReference type="InterPro" id="IPR000326">
    <property type="entry name" value="PAP2/HPO"/>
</dbReference>
<dbReference type="CDD" id="cd03392">
    <property type="entry name" value="PAP2_like_2"/>
    <property type="match status" value="1"/>
</dbReference>
<organism evidence="3 4">
    <name type="scientific">Metabacillus rhizolycopersici</name>
    <dbReference type="NCBI Taxonomy" id="2875709"/>
    <lineage>
        <taxon>Bacteria</taxon>
        <taxon>Bacillati</taxon>
        <taxon>Bacillota</taxon>
        <taxon>Bacilli</taxon>
        <taxon>Bacillales</taxon>
        <taxon>Bacillaceae</taxon>
        <taxon>Metabacillus</taxon>
    </lineage>
</organism>
<proteinExistence type="predicted"/>
<accession>A0ABS7ULN3</accession>
<dbReference type="Gene3D" id="1.20.144.10">
    <property type="entry name" value="Phosphatidic acid phosphatase type 2/haloperoxidase"/>
    <property type="match status" value="1"/>
</dbReference>
<keyword evidence="1" id="KW-0812">Transmembrane</keyword>
<reference evidence="3" key="1">
    <citation type="submission" date="2024-05" db="EMBL/GenBank/DDBJ databases">
        <title>Metabacillus sp. nov., isolated from the rhizosphere soil of tomato plants.</title>
        <authorList>
            <person name="Ma R."/>
        </authorList>
    </citation>
    <scope>NUCLEOTIDE SEQUENCE</scope>
    <source>
        <strain evidence="3">DBTR6</strain>
    </source>
</reference>
<dbReference type="RefSeq" id="WP_224136787.1">
    <property type="nucleotide sequence ID" value="NZ_JAIQUM010000004.1"/>
</dbReference>
<keyword evidence="4" id="KW-1185">Reference proteome</keyword>
<dbReference type="SUPFAM" id="SSF48317">
    <property type="entry name" value="Acid phosphatase/Vanadium-dependent haloperoxidase"/>
    <property type="match status" value="1"/>
</dbReference>
<dbReference type="Pfam" id="PF01569">
    <property type="entry name" value="PAP2"/>
    <property type="match status" value="1"/>
</dbReference>
<evidence type="ECO:0000256" key="1">
    <source>
        <dbReference type="SAM" id="Phobius"/>
    </source>
</evidence>
<dbReference type="PANTHER" id="PTHR14969:SF13">
    <property type="entry name" value="AT30094P"/>
    <property type="match status" value="1"/>
</dbReference>
<feature type="transmembrane region" description="Helical" evidence="1">
    <location>
        <begin position="150"/>
        <end position="171"/>
    </location>
</feature>
<dbReference type="InterPro" id="IPR036938">
    <property type="entry name" value="PAP2/HPO_sf"/>
</dbReference>
<sequence length="208" mass="24179">MIKWLVSAMLLFVVCVVLYPIDMIYTIDVNVTLFFERIRSSFLTEMFLFISDIGSIKYTLPLCIVVALILLIKRKMIDVVFLFGMYFGVRQINYQLKEFFVRERPPFDAVYEAAHYSFPSGHSMNSAAVFSFICYLVITHFVKSYNKKNYLILFTLLVIIFIGLSRIYLGVHYLTDVLAGFSAGFVWFILIKIMLEKVNQLVAKKSDF</sequence>
<feature type="transmembrane region" description="Helical" evidence="1">
    <location>
        <begin position="47"/>
        <end position="72"/>
    </location>
</feature>
<feature type="transmembrane region" description="Helical" evidence="1">
    <location>
        <begin position="116"/>
        <end position="138"/>
    </location>
</feature>
<gene>
    <name evidence="3" type="ORF">K9V48_02970</name>
</gene>
<dbReference type="PANTHER" id="PTHR14969">
    <property type="entry name" value="SPHINGOSINE-1-PHOSPHATE PHOSPHOHYDROLASE"/>
    <property type="match status" value="1"/>
</dbReference>
<keyword evidence="1" id="KW-0472">Membrane</keyword>
<evidence type="ECO:0000313" key="4">
    <source>
        <dbReference type="Proteomes" id="UP001165287"/>
    </source>
</evidence>
<feature type="transmembrane region" description="Helical" evidence="1">
    <location>
        <begin position="7"/>
        <end position="27"/>
    </location>
</feature>
<dbReference type="EMBL" id="JAIQUM010000004">
    <property type="protein sequence ID" value="MBZ5749228.1"/>
    <property type="molecule type" value="Genomic_DNA"/>
</dbReference>